<evidence type="ECO:0000313" key="2">
    <source>
        <dbReference type="Proteomes" id="UP000015105"/>
    </source>
</evidence>
<accession>A0A453T807</accession>
<reference evidence="1" key="5">
    <citation type="journal article" date="2021" name="G3 (Bethesda)">
        <title>Aegilops tauschii genome assembly Aet v5.0 features greater sequence contiguity and improved annotation.</title>
        <authorList>
            <person name="Wang L."/>
            <person name="Zhu T."/>
            <person name="Rodriguez J.C."/>
            <person name="Deal K.R."/>
            <person name="Dubcovsky J."/>
            <person name="McGuire P.E."/>
            <person name="Lux T."/>
            <person name="Spannagl M."/>
            <person name="Mayer K.F.X."/>
            <person name="Baldrich P."/>
            <person name="Meyers B.C."/>
            <person name="Huo N."/>
            <person name="Gu Y.Q."/>
            <person name="Zhou H."/>
            <person name="Devos K.M."/>
            <person name="Bennetzen J.L."/>
            <person name="Unver T."/>
            <person name="Budak H."/>
            <person name="Gulick P.J."/>
            <person name="Galiba G."/>
            <person name="Kalapos B."/>
            <person name="Nelson D.R."/>
            <person name="Li P."/>
            <person name="You F.M."/>
            <person name="Luo M.C."/>
            <person name="Dvorak J."/>
        </authorList>
    </citation>
    <scope>NUCLEOTIDE SEQUENCE [LARGE SCALE GENOMIC DNA]</scope>
    <source>
        <strain evidence="1">cv. AL8/78</strain>
    </source>
</reference>
<reference evidence="1" key="4">
    <citation type="submission" date="2019-03" db="UniProtKB">
        <authorList>
            <consortium name="EnsemblPlants"/>
        </authorList>
    </citation>
    <scope>IDENTIFICATION</scope>
</reference>
<reference evidence="2" key="1">
    <citation type="journal article" date="2014" name="Science">
        <title>Ancient hybridizations among the ancestral genomes of bread wheat.</title>
        <authorList>
            <consortium name="International Wheat Genome Sequencing Consortium,"/>
            <person name="Marcussen T."/>
            <person name="Sandve S.R."/>
            <person name="Heier L."/>
            <person name="Spannagl M."/>
            <person name="Pfeifer M."/>
            <person name="Jakobsen K.S."/>
            <person name="Wulff B.B."/>
            <person name="Steuernagel B."/>
            <person name="Mayer K.F."/>
            <person name="Olsen O.A."/>
        </authorList>
    </citation>
    <scope>NUCLEOTIDE SEQUENCE [LARGE SCALE GENOMIC DNA]</scope>
    <source>
        <strain evidence="2">cv. AL8/78</strain>
    </source>
</reference>
<dbReference type="EnsemblPlants" id="AET7Gv21283100.7">
    <property type="protein sequence ID" value="AET7Gv21283100.7"/>
    <property type="gene ID" value="AET7Gv21283100"/>
</dbReference>
<name>A0A453T807_AEGTS</name>
<dbReference type="Gramene" id="AET7Gv21283100.7">
    <property type="protein sequence ID" value="AET7Gv21283100.7"/>
    <property type="gene ID" value="AET7Gv21283100"/>
</dbReference>
<dbReference type="AlphaFoldDB" id="A0A453T807"/>
<keyword evidence="2" id="KW-1185">Reference proteome</keyword>
<dbReference type="Proteomes" id="UP000015105">
    <property type="component" value="Chromosome 7D"/>
</dbReference>
<reference evidence="1" key="3">
    <citation type="journal article" date="2017" name="Nature">
        <title>Genome sequence of the progenitor of the wheat D genome Aegilops tauschii.</title>
        <authorList>
            <person name="Luo M.C."/>
            <person name="Gu Y.Q."/>
            <person name="Puiu D."/>
            <person name="Wang H."/>
            <person name="Twardziok S.O."/>
            <person name="Deal K.R."/>
            <person name="Huo N."/>
            <person name="Zhu T."/>
            <person name="Wang L."/>
            <person name="Wang Y."/>
            <person name="McGuire P.E."/>
            <person name="Liu S."/>
            <person name="Long H."/>
            <person name="Ramasamy R.K."/>
            <person name="Rodriguez J.C."/>
            <person name="Van S.L."/>
            <person name="Yuan L."/>
            <person name="Wang Z."/>
            <person name="Xia Z."/>
            <person name="Xiao L."/>
            <person name="Anderson O.D."/>
            <person name="Ouyang S."/>
            <person name="Liang Y."/>
            <person name="Zimin A.V."/>
            <person name="Pertea G."/>
            <person name="Qi P."/>
            <person name="Bennetzen J.L."/>
            <person name="Dai X."/>
            <person name="Dawson M.W."/>
            <person name="Muller H.G."/>
            <person name="Kugler K."/>
            <person name="Rivarola-Duarte L."/>
            <person name="Spannagl M."/>
            <person name="Mayer K.F.X."/>
            <person name="Lu F.H."/>
            <person name="Bevan M.W."/>
            <person name="Leroy P."/>
            <person name="Li P."/>
            <person name="You F.M."/>
            <person name="Sun Q."/>
            <person name="Liu Z."/>
            <person name="Lyons E."/>
            <person name="Wicker T."/>
            <person name="Salzberg S.L."/>
            <person name="Devos K.M."/>
            <person name="Dvorak J."/>
        </authorList>
    </citation>
    <scope>NUCLEOTIDE SEQUENCE [LARGE SCALE GENOMIC DNA]</scope>
    <source>
        <strain evidence="1">cv. AL8/78</strain>
    </source>
</reference>
<reference evidence="2" key="2">
    <citation type="journal article" date="2017" name="Nat. Plants">
        <title>The Aegilops tauschii genome reveals multiple impacts of transposons.</title>
        <authorList>
            <person name="Zhao G."/>
            <person name="Zou C."/>
            <person name="Li K."/>
            <person name="Wang K."/>
            <person name="Li T."/>
            <person name="Gao L."/>
            <person name="Zhang X."/>
            <person name="Wang H."/>
            <person name="Yang Z."/>
            <person name="Liu X."/>
            <person name="Jiang W."/>
            <person name="Mao L."/>
            <person name="Kong X."/>
            <person name="Jiao Y."/>
            <person name="Jia J."/>
        </authorList>
    </citation>
    <scope>NUCLEOTIDE SEQUENCE [LARGE SCALE GENOMIC DNA]</scope>
    <source>
        <strain evidence="2">cv. AL8/78</strain>
    </source>
</reference>
<proteinExistence type="predicted"/>
<sequence>MFAASTWPLDRGISWYISVGSDNLLRNVEDDYFAAPQSSPATP</sequence>
<organism evidence="1 2">
    <name type="scientific">Aegilops tauschii subsp. strangulata</name>
    <name type="common">Goatgrass</name>
    <dbReference type="NCBI Taxonomy" id="200361"/>
    <lineage>
        <taxon>Eukaryota</taxon>
        <taxon>Viridiplantae</taxon>
        <taxon>Streptophyta</taxon>
        <taxon>Embryophyta</taxon>
        <taxon>Tracheophyta</taxon>
        <taxon>Spermatophyta</taxon>
        <taxon>Magnoliopsida</taxon>
        <taxon>Liliopsida</taxon>
        <taxon>Poales</taxon>
        <taxon>Poaceae</taxon>
        <taxon>BOP clade</taxon>
        <taxon>Pooideae</taxon>
        <taxon>Triticodae</taxon>
        <taxon>Triticeae</taxon>
        <taxon>Triticinae</taxon>
        <taxon>Aegilops</taxon>
    </lineage>
</organism>
<evidence type="ECO:0000313" key="1">
    <source>
        <dbReference type="EnsemblPlants" id="AET7Gv21283100.7"/>
    </source>
</evidence>
<protein>
    <submittedName>
        <fullName evidence="1">Uncharacterized protein</fullName>
    </submittedName>
</protein>